<dbReference type="InterPro" id="IPR008565">
    <property type="entry name" value="TtsA-like_GH18_dom"/>
</dbReference>
<protein>
    <submittedName>
        <fullName evidence="2">Murein L,D-transpeptidase catalytic domain family protein</fullName>
    </submittedName>
</protein>
<gene>
    <name evidence="2" type="ORF">I6G64_21055</name>
</gene>
<dbReference type="Pfam" id="PF13645">
    <property type="entry name" value="YkuD_2"/>
    <property type="match status" value="1"/>
</dbReference>
<dbReference type="EMBL" id="CP065673">
    <property type="protein sequence ID" value="QPS20029.1"/>
    <property type="molecule type" value="Genomic_DNA"/>
</dbReference>
<dbReference type="InterPro" id="IPR023346">
    <property type="entry name" value="Lysozyme-like_dom_sf"/>
</dbReference>
<evidence type="ECO:0000313" key="3">
    <source>
        <dbReference type="Proteomes" id="UP000594967"/>
    </source>
</evidence>
<keyword evidence="3" id="KW-1185">Reference proteome</keyword>
<feature type="domain" description="TtsA-like Glycoside hydrolase family 108" evidence="1">
    <location>
        <begin position="81"/>
        <end position="165"/>
    </location>
</feature>
<dbReference type="Pfam" id="PF05838">
    <property type="entry name" value="Glyco_hydro_108"/>
    <property type="match status" value="1"/>
</dbReference>
<dbReference type="Gene3D" id="1.20.141.10">
    <property type="entry name" value="Chitosanase, subunit A, domain 1"/>
    <property type="match status" value="1"/>
</dbReference>
<accession>A0A7T2SR21</accession>
<reference evidence="2 3" key="1">
    <citation type="submission" date="2020-12" db="EMBL/GenBank/DDBJ databases">
        <title>FDA dAtabase for Regulatory Grade micrObial Sequences (FDA-ARGOS): Supporting development and validation of Infectious Disease Dx tests.</title>
        <authorList>
            <person name="Sproer C."/>
            <person name="Gronow S."/>
            <person name="Severitt S."/>
            <person name="Schroder I."/>
            <person name="Tallon L."/>
            <person name="Sadzewicz L."/>
            <person name="Zhao X."/>
            <person name="Boylan J."/>
            <person name="Ott S."/>
            <person name="Bowen H."/>
            <person name="Vavikolanu K."/>
            <person name="Mehta A."/>
            <person name="Aluvathingal J."/>
            <person name="Nadendla S."/>
            <person name="Lowell S."/>
            <person name="Myers T."/>
            <person name="Yan Y."/>
            <person name="Sichtig H."/>
        </authorList>
    </citation>
    <scope>NUCLEOTIDE SEQUENCE [LARGE SCALE GENOMIC DNA]</scope>
    <source>
        <strain evidence="2 3">FDAARGOS_907</strain>
    </source>
</reference>
<organism evidence="2 3">
    <name type="scientific">Serratia plymuthica</name>
    <dbReference type="NCBI Taxonomy" id="82996"/>
    <lineage>
        <taxon>Bacteria</taxon>
        <taxon>Pseudomonadati</taxon>
        <taxon>Pseudomonadota</taxon>
        <taxon>Gammaproteobacteria</taxon>
        <taxon>Enterobacterales</taxon>
        <taxon>Yersiniaceae</taxon>
        <taxon>Serratia</taxon>
    </lineage>
</organism>
<dbReference type="SUPFAM" id="SSF53955">
    <property type="entry name" value="Lysozyme-like"/>
    <property type="match status" value="1"/>
</dbReference>
<evidence type="ECO:0000313" key="2">
    <source>
        <dbReference type="EMBL" id="QPS20029.1"/>
    </source>
</evidence>
<dbReference type="PANTHER" id="PTHR38477">
    <property type="entry name" value="HYPOTHETICAL EXPORTED PROTEIN"/>
    <property type="match status" value="1"/>
</dbReference>
<evidence type="ECO:0000259" key="1">
    <source>
        <dbReference type="Pfam" id="PF05838"/>
    </source>
</evidence>
<dbReference type="PANTHER" id="PTHR38477:SF1">
    <property type="entry name" value="MUREIN L,D-TRANSPEPTIDASE CATALYTIC DOMAIN FAMILY PROTEIN"/>
    <property type="match status" value="1"/>
</dbReference>
<dbReference type="InterPro" id="IPR032676">
    <property type="entry name" value="YkuD_2"/>
</dbReference>
<dbReference type="Proteomes" id="UP000594967">
    <property type="component" value="Chromosome"/>
</dbReference>
<dbReference type="CDD" id="cd13926">
    <property type="entry name" value="N-acetylmuramidase_GH108"/>
    <property type="match status" value="1"/>
</dbReference>
<name>A0A7T2SR21_SERPL</name>
<proteinExistence type="predicted"/>
<sequence length="437" mass="48504">MFTQNKIESLQLTLKSLALYDGKIDGVVGPLTLSAIKMLEALMAEKQSMDKPVSDDLIQEITAIENVIDQPGSNIDDALIFTLKNEGGYTNHPADRGGPTNKGITLKEFSQYLGRNDVTEDDLKDISIEMINIIYKKNYWDVLNLGQVSDQSIATALFDMGVLCGPGTALRLCQEALGINPTKKINRETLELINNISDEKFIPMFVGKNIERFNQIVATKPEQNVFLKGWINRANRLHSLIDNDSIDVSVPLLAAGSSIGEGLYDLADQAGIPRDDIKKMVDWQTQHKPASNPRYWVVFKIKEHSKTKRMHIFDRVNKTVRSIHAVHGTGSDPNHDGLATAFSNIPDSYQSSLGLYRTLNTYTMAIHGRALRLEGLEDSNNNAYKRGIVFHGVPYAGEQYVKQYGRCGRSHGCPAVEYGLVQPLIDQLKGGSLLLIS</sequence>
<dbReference type="RefSeq" id="WP_197913243.1">
    <property type="nucleotide sequence ID" value="NZ_CP065673.1"/>
</dbReference>